<protein>
    <submittedName>
        <fullName evidence="1">Uncharacterized protein</fullName>
    </submittedName>
</protein>
<dbReference type="STRING" id="310780.SAMN05216267_102627"/>
<organism evidence="1 2">
    <name type="scientific">Actinacidiphila rubida</name>
    <dbReference type="NCBI Taxonomy" id="310780"/>
    <lineage>
        <taxon>Bacteria</taxon>
        <taxon>Bacillati</taxon>
        <taxon>Actinomycetota</taxon>
        <taxon>Actinomycetes</taxon>
        <taxon>Kitasatosporales</taxon>
        <taxon>Streptomycetaceae</taxon>
        <taxon>Actinacidiphila</taxon>
    </lineage>
</organism>
<dbReference type="Proteomes" id="UP000181951">
    <property type="component" value="Unassembled WGS sequence"/>
</dbReference>
<sequence>MPTPLDLLKANAAQGGHTYTVPTSTRRAVEDAVTSLALTLLDDDEPDLDALNTLAELTSSLAALINARTHERNTRRLHINRGAQQ</sequence>
<dbReference type="EMBL" id="FODD01000026">
    <property type="protein sequence ID" value="SEO42617.1"/>
    <property type="molecule type" value="Genomic_DNA"/>
</dbReference>
<dbReference type="AlphaFoldDB" id="A0A1H8PLK9"/>
<reference evidence="1 2" key="1">
    <citation type="submission" date="2016-10" db="EMBL/GenBank/DDBJ databases">
        <authorList>
            <person name="de Groot N.N."/>
        </authorList>
    </citation>
    <scope>NUCLEOTIDE SEQUENCE [LARGE SCALE GENOMIC DNA]</scope>
    <source>
        <strain evidence="1 2">CGMCC 4.2026</strain>
    </source>
</reference>
<keyword evidence="2" id="KW-1185">Reference proteome</keyword>
<gene>
    <name evidence="1" type="ORF">SAMN05216267_102627</name>
</gene>
<evidence type="ECO:0000313" key="2">
    <source>
        <dbReference type="Proteomes" id="UP000181951"/>
    </source>
</evidence>
<name>A0A1H8PLK9_9ACTN</name>
<proteinExistence type="predicted"/>
<dbReference type="RefSeq" id="WP_141726262.1">
    <property type="nucleotide sequence ID" value="NZ_FODD01000026.1"/>
</dbReference>
<evidence type="ECO:0000313" key="1">
    <source>
        <dbReference type="EMBL" id="SEO42617.1"/>
    </source>
</evidence>
<accession>A0A1H8PLK9</accession>